<proteinExistence type="predicted"/>
<organism evidence="1 2">
    <name type="scientific">Brassica cretica</name>
    <name type="common">Mustard</name>
    <dbReference type="NCBI Taxonomy" id="69181"/>
    <lineage>
        <taxon>Eukaryota</taxon>
        <taxon>Viridiplantae</taxon>
        <taxon>Streptophyta</taxon>
        <taxon>Embryophyta</taxon>
        <taxon>Tracheophyta</taxon>
        <taxon>Spermatophyta</taxon>
        <taxon>Magnoliopsida</taxon>
        <taxon>eudicotyledons</taxon>
        <taxon>Gunneridae</taxon>
        <taxon>Pentapetalae</taxon>
        <taxon>rosids</taxon>
        <taxon>malvids</taxon>
        <taxon>Brassicales</taxon>
        <taxon>Brassicaceae</taxon>
        <taxon>Brassiceae</taxon>
        <taxon>Brassica</taxon>
    </lineage>
</organism>
<evidence type="ECO:0000313" key="1">
    <source>
        <dbReference type="EMBL" id="KAF3504515.1"/>
    </source>
</evidence>
<accession>A0A8S9NLU7</accession>
<dbReference type="EMBL" id="QGKX02001621">
    <property type="protein sequence ID" value="KAF3504515.1"/>
    <property type="molecule type" value="Genomic_DNA"/>
</dbReference>
<evidence type="ECO:0000313" key="2">
    <source>
        <dbReference type="Proteomes" id="UP000712600"/>
    </source>
</evidence>
<comment type="caution">
    <text evidence="1">The sequence shown here is derived from an EMBL/GenBank/DDBJ whole genome shotgun (WGS) entry which is preliminary data.</text>
</comment>
<protein>
    <submittedName>
        <fullName evidence="1">Uncharacterized protein</fullName>
    </submittedName>
</protein>
<dbReference type="Proteomes" id="UP000712600">
    <property type="component" value="Unassembled WGS sequence"/>
</dbReference>
<sequence length="162" mass="18867">MPDRSTVSVQIRRLHPDPTSSSRSVVSVQIHEAYEIETQNLKMLNLSKNRNFDKRYSTTQVKAPPQLQKTEIETQNLKMLNLSKNRNFFFLCFRLQSMFSLAGAVRVLTVNHGFVYEPYALHEKMSWWRRCLYVTYGSLRSLYSTQELAGVSAAILNFLQRI</sequence>
<dbReference type="AlphaFoldDB" id="A0A8S9NLU7"/>
<gene>
    <name evidence="1" type="ORF">F2Q69_00044418</name>
</gene>
<reference evidence="1" key="1">
    <citation type="submission" date="2019-12" db="EMBL/GenBank/DDBJ databases">
        <title>Genome sequencing and annotation of Brassica cretica.</title>
        <authorList>
            <person name="Studholme D.J."/>
            <person name="Sarris P."/>
        </authorList>
    </citation>
    <scope>NUCLEOTIDE SEQUENCE</scope>
    <source>
        <strain evidence="1">PFS-109/04</strain>
        <tissue evidence="1">Leaf</tissue>
    </source>
</reference>
<name>A0A8S9NLU7_BRACR</name>